<feature type="transmembrane region" description="Helical" evidence="4">
    <location>
        <begin position="74"/>
        <end position="93"/>
    </location>
</feature>
<dbReference type="OMA" id="VMRACSK"/>
<keyword evidence="4" id="KW-0472">Membrane</keyword>
<dbReference type="GeneID" id="20178432"/>
<evidence type="ECO:0008006" key="7">
    <source>
        <dbReference type="Google" id="ProtNLM"/>
    </source>
</evidence>
<keyword evidence="4" id="KW-0812">Transmembrane</keyword>
<gene>
    <name evidence="5" type="ORF">PPTG_08650</name>
</gene>
<dbReference type="OrthoDB" id="47432at2759"/>
<feature type="compositionally biased region" description="Polar residues" evidence="3">
    <location>
        <begin position="289"/>
        <end position="302"/>
    </location>
</feature>
<dbReference type="EMBL" id="KI669574">
    <property type="protein sequence ID" value="ETN13986.1"/>
    <property type="molecule type" value="Genomic_DNA"/>
</dbReference>
<dbReference type="VEuPathDB" id="FungiDB:PPTG_08650"/>
<feature type="transmembrane region" description="Helical" evidence="4">
    <location>
        <begin position="105"/>
        <end position="127"/>
    </location>
</feature>
<feature type="transmembrane region" description="Helical" evidence="4">
    <location>
        <begin position="170"/>
        <end position="186"/>
    </location>
</feature>
<dbReference type="RefSeq" id="XP_008901024.1">
    <property type="nucleotide sequence ID" value="XM_008902776.1"/>
</dbReference>
<feature type="repeat" description="PPR" evidence="2">
    <location>
        <begin position="668"/>
        <end position="702"/>
    </location>
</feature>
<dbReference type="PANTHER" id="PTHR47447">
    <property type="entry name" value="OS03G0856100 PROTEIN"/>
    <property type="match status" value="1"/>
</dbReference>
<sequence length="1060" mass="120834">MDTLSRTIFLPIVLVLDSWVFQYLVSVYYERRREIRVGMLLVASFLVFATQLYFHEDLNMLTAMNDISETSLQLTFVLQITMIGRAVSVKVKVRSIVWFTYVAEGFVILSWLNVFICILDAAGMITGEGFRVFGNVLESVALVFVLAFRFFYLSLSLGFRTVYTERKLEFFIYLLLVFHEFPFAMIENDTGVSWEFPQAICHRVLMPIALHQTLQSIPHLEAMMSALLRVATRRPLAASLTPAAASHLNGALSAHPAASQSREISQSRALLKRKGGASAFVVKTSSWNRSKGNKSHNALSTKQKLKKDTAPHRTHLERMRDLKSAQRANERNAKEWAALERNEELNRELDDVFEYLNTSGPLGDYIYEPEPSLEDVDHVDALNKLNSIARADPDIMKEVDETQRAVTGDNVEVEGDGLVQHELGVNDYNFLLRVYAVKGLHKEANALLTRMEKNLEPIAAENTVVPVKPADSTELELMDALESVPHVVSPDAKSYMLYATALGENGQAAHAVRVIGRMKERGVKPSVAVYNAVMRACSKAGRVSWAYNVMEKMQVAGLVPDRASFTILMNSAIAEGDLDKAFETFHLMRTHVAEPDEVAFTCLINGFAREGRVERALNLLEDLLECGLTPSLVTYNTLMNACAKSHYYAHKAVDFYYEMQELYDYTPDLYSYTTVLHACAKHGDFIQAEQIVRHMERHHVPMTEFVYNTLFNVYARAQFRDIVDKAPRNQKPLAKAEPIYQEPLEWDDEGKEIDLTRPGKETFSLQNANYDGRFDEDGDEEEELDERESYKLSPEALAQVEALRQQDKASHEELKNAESMDLMKTERSMEVYGEEDDKLFADSEESLDFELTPMDLEDFGKFQTLNIKRAEVRFHEMTFEKGLKPSLTTLNSMLGVYANALRLRSAEVFMNETFSKFELKPNKFTYRSMMQMYVRAKRTTQAEQLLERVRSEIESGDLEADEVTFGLLVDHYARKRLMRRALTTLEDADALGLQLQEKHLKKIRALTEKYGVFTDLIPENPNAVLLASSRHKLMEKRKVRAQVLEYNRKIGKRFLLPDTV</sequence>
<dbReference type="InterPro" id="IPR011990">
    <property type="entry name" value="TPR-like_helical_dom_sf"/>
</dbReference>
<feature type="repeat" description="PPR" evidence="2">
    <location>
        <begin position="561"/>
        <end position="595"/>
    </location>
</feature>
<feature type="region of interest" description="Disordered" evidence="3">
    <location>
        <begin position="769"/>
        <end position="790"/>
    </location>
</feature>
<accession>W2QM26</accession>
<dbReference type="AlphaFoldDB" id="W2QM26"/>
<feature type="compositionally biased region" description="Acidic residues" evidence="3">
    <location>
        <begin position="774"/>
        <end position="786"/>
    </location>
</feature>
<evidence type="ECO:0000313" key="5">
    <source>
        <dbReference type="EMBL" id="ETN13986.1"/>
    </source>
</evidence>
<feature type="region of interest" description="Disordered" evidence="3">
    <location>
        <begin position="289"/>
        <end position="309"/>
    </location>
</feature>
<feature type="repeat" description="PPR" evidence="2">
    <location>
        <begin position="631"/>
        <end position="662"/>
    </location>
</feature>
<feature type="transmembrane region" description="Helical" evidence="4">
    <location>
        <begin position="6"/>
        <end position="25"/>
    </location>
</feature>
<reference evidence="5 6" key="2">
    <citation type="submission" date="2013-11" db="EMBL/GenBank/DDBJ databases">
        <title>The Genome Sequence of Phytophthora parasitica INRA-310.</title>
        <authorList>
            <consortium name="The Broad Institute Genomics Platform"/>
            <person name="Russ C."/>
            <person name="Tyler B."/>
            <person name="Panabieres F."/>
            <person name="Shan W."/>
            <person name="Tripathy S."/>
            <person name="Grunwald N."/>
            <person name="Machado M."/>
            <person name="Johnson C.S."/>
            <person name="Arredondo F."/>
            <person name="Hong C."/>
            <person name="Coffey M."/>
            <person name="Young S.K."/>
            <person name="Zeng Q."/>
            <person name="Gargeya S."/>
            <person name="Fitzgerald M."/>
            <person name="Abouelleil A."/>
            <person name="Alvarado L."/>
            <person name="Chapman S.B."/>
            <person name="Gainer-Dewar J."/>
            <person name="Goldberg J."/>
            <person name="Griggs A."/>
            <person name="Gujja S."/>
            <person name="Hansen M."/>
            <person name="Howarth C."/>
            <person name="Imamovic A."/>
            <person name="Ireland A."/>
            <person name="Larimer J."/>
            <person name="McCowan C."/>
            <person name="Murphy C."/>
            <person name="Pearson M."/>
            <person name="Poon T.W."/>
            <person name="Priest M."/>
            <person name="Roberts A."/>
            <person name="Saif S."/>
            <person name="Shea T."/>
            <person name="Sykes S."/>
            <person name="Wortman J."/>
            <person name="Nusbaum C."/>
            <person name="Birren B."/>
        </authorList>
    </citation>
    <scope>NUCLEOTIDE SEQUENCE [LARGE SCALE GENOMIC DNA]</scope>
    <source>
        <strain evidence="5 6">INRA-310</strain>
    </source>
</reference>
<name>W2QM26_PHYN3</name>
<dbReference type="STRING" id="761204.W2QM26"/>
<dbReference type="PANTHER" id="PTHR47447:SF17">
    <property type="entry name" value="OS12G0638900 PROTEIN"/>
    <property type="match status" value="1"/>
</dbReference>
<organism evidence="5 6">
    <name type="scientific">Phytophthora nicotianae (strain INRA-310)</name>
    <name type="common">Phytophthora parasitica</name>
    <dbReference type="NCBI Taxonomy" id="761204"/>
    <lineage>
        <taxon>Eukaryota</taxon>
        <taxon>Sar</taxon>
        <taxon>Stramenopiles</taxon>
        <taxon>Oomycota</taxon>
        <taxon>Peronosporomycetes</taxon>
        <taxon>Peronosporales</taxon>
        <taxon>Peronosporaceae</taxon>
        <taxon>Phytophthora</taxon>
    </lineage>
</organism>
<dbReference type="Gene3D" id="1.25.40.10">
    <property type="entry name" value="Tetratricopeptide repeat domain"/>
    <property type="match status" value="4"/>
</dbReference>
<dbReference type="Proteomes" id="UP000018817">
    <property type="component" value="Unassembled WGS sequence"/>
</dbReference>
<feature type="transmembrane region" description="Helical" evidence="4">
    <location>
        <begin position="139"/>
        <end position="158"/>
    </location>
</feature>
<keyword evidence="4" id="KW-1133">Transmembrane helix</keyword>
<dbReference type="Pfam" id="PF13041">
    <property type="entry name" value="PPR_2"/>
    <property type="match status" value="3"/>
</dbReference>
<evidence type="ECO:0000313" key="6">
    <source>
        <dbReference type="Proteomes" id="UP000018817"/>
    </source>
</evidence>
<evidence type="ECO:0000256" key="1">
    <source>
        <dbReference type="ARBA" id="ARBA00022737"/>
    </source>
</evidence>
<evidence type="ECO:0000256" key="2">
    <source>
        <dbReference type="PROSITE-ProRule" id="PRU00708"/>
    </source>
</evidence>
<protein>
    <recommendedName>
        <fullName evidence="7">Pentacotripeptide-repeat region of PRORP domain-containing protein</fullName>
    </recommendedName>
</protein>
<feature type="repeat" description="PPR" evidence="2">
    <location>
        <begin position="596"/>
        <end position="630"/>
    </location>
</feature>
<evidence type="ECO:0000256" key="4">
    <source>
        <dbReference type="SAM" id="Phobius"/>
    </source>
</evidence>
<evidence type="ECO:0000256" key="3">
    <source>
        <dbReference type="SAM" id="MobiDB-lite"/>
    </source>
</evidence>
<feature type="repeat" description="PPR" evidence="2">
    <location>
        <begin position="526"/>
        <end position="560"/>
    </location>
</feature>
<feature type="transmembrane region" description="Helical" evidence="4">
    <location>
        <begin position="37"/>
        <end position="54"/>
    </location>
</feature>
<proteinExistence type="predicted"/>
<reference evidence="6" key="1">
    <citation type="submission" date="2011-12" db="EMBL/GenBank/DDBJ databases">
        <authorList>
            <consortium name="The Broad Institute Genome Sequencing Platform"/>
            <person name="Russ C."/>
            <person name="Tyler B."/>
            <person name="Panabieres F."/>
            <person name="Shan W."/>
            <person name="Tripathy S."/>
            <person name="Grunwald N."/>
            <person name="Machado M."/>
            <person name="Young S.K."/>
            <person name="Zeng Q."/>
            <person name="Gargeya S."/>
            <person name="Fitzgerald M."/>
            <person name="Haas B."/>
            <person name="Abouelleil A."/>
            <person name="Alvarado L."/>
            <person name="Arachchi H.M."/>
            <person name="Berlin A."/>
            <person name="Chapman S.B."/>
            <person name="Gearin G."/>
            <person name="Goldberg J."/>
            <person name="Griggs A."/>
            <person name="Gujja S."/>
            <person name="Hansen M."/>
            <person name="Heiman D."/>
            <person name="Howarth C."/>
            <person name="Larimer J."/>
            <person name="Lui A."/>
            <person name="MacDonald P.J.P."/>
            <person name="McCowen C."/>
            <person name="Montmayeur A."/>
            <person name="Murphy C."/>
            <person name="Neiman D."/>
            <person name="Pearson M."/>
            <person name="Priest M."/>
            <person name="Roberts A."/>
            <person name="Saif S."/>
            <person name="Shea T."/>
            <person name="Sisk P."/>
            <person name="Stolte C."/>
            <person name="Sykes S."/>
            <person name="Wortman J."/>
            <person name="Nusbaum C."/>
            <person name="Birren B."/>
        </authorList>
    </citation>
    <scope>NUCLEOTIDE SEQUENCE [LARGE SCALE GENOMIC DNA]</scope>
    <source>
        <strain evidence="6">INRA-310</strain>
    </source>
</reference>
<dbReference type="PROSITE" id="PS51375">
    <property type="entry name" value="PPR"/>
    <property type="match status" value="7"/>
</dbReference>
<keyword evidence="1" id="KW-0677">Repeat</keyword>
<dbReference type="Pfam" id="PF01535">
    <property type="entry name" value="PPR"/>
    <property type="match status" value="2"/>
</dbReference>
<dbReference type="NCBIfam" id="TIGR00756">
    <property type="entry name" value="PPR"/>
    <property type="match status" value="5"/>
</dbReference>
<feature type="repeat" description="PPR" evidence="2">
    <location>
        <begin position="922"/>
        <end position="952"/>
    </location>
</feature>
<dbReference type="InterPro" id="IPR002885">
    <property type="entry name" value="PPR_rpt"/>
</dbReference>
<feature type="repeat" description="PPR" evidence="2">
    <location>
        <begin position="491"/>
        <end position="525"/>
    </location>
</feature>